<evidence type="ECO:0000313" key="3">
    <source>
        <dbReference type="EMBL" id="JAG29315.1"/>
    </source>
</evidence>
<reference evidence="3" key="1">
    <citation type="journal article" date="2014" name="PLoS ONE">
        <title>Transcriptome-Based Identification of ABC Transporters in the Western Tarnished Plant Bug Lygus hesperus.</title>
        <authorList>
            <person name="Hull J.J."/>
            <person name="Chaney K."/>
            <person name="Geib S.M."/>
            <person name="Fabrick J.A."/>
            <person name="Brent C.S."/>
            <person name="Walsh D."/>
            <person name="Lavine L.C."/>
        </authorList>
    </citation>
    <scope>NUCLEOTIDE SEQUENCE</scope>
</reference>
<dbReference type="SMART" id="SM00595">
    <property type="entry name" value="MADF"/>
    <property type="match status" value="1"/>
</dbReference>
<gene>
    <name evidence="3" type="ORF">CM83_28288</name>
</gene>
<dbReference type="AlphaFoldDB" id="A0A0A9YIG4"/>
<feature type="domain" description="MADF" evidence="2">
    <location>
        <begin position="19"/>
        <end position="118"/>
    </location>
</feature>
<evidence type="ECO:0000259" key="2">
    <source>
        <dbReference type="PROSITE" id="PS51029"/>
    </source>
</evidence>
<dbReference type="PANTHER" id="PTHR21505:SF8">
    <property type="entry name" value="DPT-YFP REPRESSOR BY OVEREXPRESSION, ISOFORM D-RELATED"/>
    <property type="match status" value="1"/>
</dbReference>
<evidence type="ECO:0000256" key="1">
    <source>
        <dbReference type="SAM" id="MobiDB-lite"/>
    </source>
</evidence>
<dbReference type="EMBL" id="GBHO01014289">
    <property type="protein sequence ID" value="JAG29315.1"/>
    <property type="molecule type" value="Transcribed_RNA"/>
</dbReference>
<organism evidence="3">
    <name type="scientific">Lygus hesperus</name>
    <name type="common">Western plant bug</name>
    <dbReference type="NCBI Taxonomy" id="30085"/>
    <lineage>
        <taxon>Eukaryota</taxon>
        <taxon>Metazoa</taxon>
        <taxon>Ecdysozoa</taxon>
        <taxon>Arthropoda</taxon>
        <taxon>Hexapoda</taxon>
        <taxon>Insecta</taxon>
        <taxon>Pterygota</taxon>
        <taxon>Neoptera</taxon>
        <taxon>Paraneoptera</taxon>
        <taxon>Hemiptera</taxon>
        <taxon>Heteroptera</taxon>
        <taxon>Panheteroptera</taxon>
        <taxon>Cimicomorpha</taxon>
        <taxon>Miridae</taxon>
        <taxon>Mirini</taxon>
        <taxon>Lygus</taxon>
    </lineage>
</organism>
<dbReference type="Pfam" id="PF10545">
    <property type="entry name" value="MADF_DNA_bdg"/>
    <property type="match status" value="1"/>
</dbReference>
<protein>
    <recommendedName>
        <fullName evidence="2">MADF domain-containing protein</fullName>
    </recommendedName>
</protein>
<accession>A0A0A9YIG4</accession>
<proteinExistence type="predicted"/>
<sequence length="305" mass="35034">MFSNPLETSLPSPRLDVLQFLEEYKRFPCLWLRSDPDFRSREQRSEAYEYLLTRFNFQSIKEVKQKIRSLRGTYNQERSKVKKSMEFEIGSNDNDIKFYKPKLIWYDLADSFLRLNEQEQENESDGCVDSNLVTVLLTEPKREEESLSSDQLVSTTPPTPQPLASVSQSKPTALQPSQIHTMELGRDNFQRQYSLPTSMTTTNPTNKKRKRENGTLNRRNVARRDIPVDNAEGVPNHSASMNEFIVFGNHVASQLQTLPLEEALQLEADIQSLITSVRVRCLWNASSVKTEQVTTNSSASEDAFE</sequence>
<dbReference type="PANTHER" id="PTHR21505">
    <property type="entry name" value="MADF DOMAIN-CONTAINING PROTEIN-RELATED"/>
    <property type="match status" value="1"/>
</dbReference>
<feature type="region of interest" description="Disordered" evidence="1">
    <location>
        <begin position="196"/>
        <end position="224"/>
    </location>
</feature>
<feature type="region of interest" description="Disordered" evidence="1">
    <location>
        <begin position="141"/>
        <end position="173"/>
    </location>
</feature>
<reference evidence="3" key="2">
    <citation type="submission" date="2014-07" db="EMBL/GenBank/DDBJ databases">
        <authorList>
            <person name="Hull J."/>
        </authorList>
    </citation>
    <scope>NUCLEOTIDE SEQUENCE</scope>
</reference>
<name>A0A0A9YIG4_LYGHE</name>
<dbReference type="InterPro" id="IPR006578">
    <property type="entry name" value="MADF-dom"/>
</dbReference>
<feature type="compositionally biased region" description="Polar residues" evidence="1">
    <location>
        <begin position="148"/>
        <end position="173"/>
    </location>
</feature>
<dbReference type="PROSITE" id="PS51029">
    <property type="entry name" value="MADF"/>
    <property type="match status" value="1"/>
</dbReference>